<dbReference type="Pfam" id="PF01613">
    <property type="entry name" value="Flavin_Reduct"/>
    <property type="match status" value="1"/>
</dbReference>
<reference evidence="3 4" key="1">
    <citation type="submission" date="2020-12" db="EMBL/GenBank/DDBJ databases">
        <title>Effect of drift, selection, and recombination on the evolution of hybrid genomes in Candida yeast pathogens.</title>
        <authorList>
            <person name="Mixao V."/>
            <person name="Ksiezopolska E."/>
            <person name="Saus E."/>
            <person name="Boekhout T."/>
            <person name="Gacser A."/>
            <person name="Gabaldon T."/>
        </authorList>
    </citation>
    <scope>NUCLEOTIDE SEQUENCE [LARGE SCALE GENOMIC DNA]</scope>
    <source>
        <strain evidence="3 4">BP57</strain>
    </source>
</reference>
<protein>
    <recommendedName>
        <fullName evidence="2">Flavin reductase like domain-containing protein</fullName>
    </recommendedName>
</protein>
<dbReference type="SUPFAM" id="SSF50475">
    <property type="entry name" value="FMN-binding split barrel"/>
    <property type="match status" value="1"/>
</dbReference>
<dbReference type="PANTHER" id="PTHR30466:SF1">
    <property type="entry name" value="FMN REDUCTASE (NADH) RUTF"/>
    <property type="match status" value="1"/>
</dbReference>
<evidence type="ECO:0000256" key="1">
    <source>
        <dbReference type="ARBA" id="ARBA00023002"/>
    </source>
</evidence>
<dbReference type="PANTHER" id="PTHR30466">
    <property type="entry name" value="FLAVIN REDUCTASE"/>
    <property type="match status" value="1"/>
</dbReference>
<name>A0A8H7Z860_9ASCO</name>
<dbReference type="InterPro" id="IPR050268">
    <property type="entry name" value="NADH-dep_flavin_reductase"/>
</dbReference>
<sequence length="269" mass="30440">MSLTHRICQLMSRASSYLVNPSSKIQVRSISTHQPLRHQHSKISDTFRLTMSRLASPAMILTSAVPMSKNSSTTTATNPEIDPKQDLHGMTLSSVCSLSVYPTPYLEFNLHLPSYTSKALHENQYLAVHLMPPTHHSAKICRVFAKGVKLNKRGTKWTSQLDTHSKQEQVNDDDDGEIFHEMTTPFTDLVENQDYTFVKRTEDNVAIPVLNHAESVFICKTIHNFSIDDHEIWVVQVIDIMTDSKLNKSGGILYFNRGFHKIGETLSED</sequence>
<dbReference type="InterPro" id="IPR012349">
    <property type="entry name" value="Split_barrel_FMN-bd"/>
</dbReference>
<dbReference type="RefSeq" id="XP_067546081.1">
    <property type="nucleotide sequence ID" value="XM_067693684.1"/>
</dbReference>
<dbReference type="Proteomes" id="UP000669133">
    <property type="component" value="Unassembled WGS sequence"/>
</dbReference>
<accession>A0A8H7Z860</accession>
<dbReference type="GeneID" id="93653225"/>
<dbReference type="EMBL" id="JAEOAQ010000007">
    <property type="protein sequence ID" value="KAG5416965.1"/>
    <property type="molecule type" value="Genomic_DNA"/>
</dbReference>
<comment type="caution">
    <text evidence="3">The sequence shown here is derived from an EMBL/GenBank/DDBJ whole genome shotgun (WGS) entry which is preliminary data.</text>
</comment>
<evidence type="ECO:0000313" key="3">
    <source>
        <dbReference type="EMBL" id="KAG5416965.1"/>
    </source>
</evidence>
<dbReference type="Gene3D" id="2.30.110.10">
    <property type="entry name" value="Electron Transport, Fmn-binding Protein, Chain A"/>
    <property type="match status" value="1"/>
</dbReference>
<feature type="domain" description="Flavin reductase like" evidence="2">
    <location>
        <begin position="51"/>
        <end position="261"/>
    </location>
</feature>
<dbReference type="OrthoDB" id="2015405at2759"/>
<organism evidence="3 4">
    <name type="scientific">Candida metapsilosis</name>
    <dbReference type="NCBI Taxonomy" id="273372"/>
    <lineage>
        <taxon>Eukaryota</taxon>
        <taxon>Fungi</taxon>
        <taxon>Dikarya</taxon>
        <taxon>Ascomycota</taxon>
        <taxon>Saccharomycotina</taxon>
        <taxon>Pichiomycetes</taxon>
        <taxon>Debaryomycetaceae</taxon>
        <taxon>Candida/Lodderomyces clade</taxon>
        <taxon>Candida</taxon>
    </lineage>
</organism>
<evidence type="ECO:0000259" key="2">
    <source>
        <dbReference type="SMART" id="SM00903"/>
    </source>
</evidence>
<dbReference type="GO" id="GO:0010181">
    <property type="term" value="F:FMN binding"/>
    <property type="evidence" value="ECO:0007669"/>
    <property type="project" value="InterPro"/>
</dbReference>
<gene>
    <name evidence="3" type="ORF">I9W82_004596</name>
</gene>
<keyword evidence="1" id="KW-0560">Oxidoreductase</keyword>
<dbReference type="SMART" id="SM00903">
    <property type="entry name" value="Flavin_Reduct"/>
    <property type="match status" value="1"/>
</dbReference>
<dbReference type="AlphaFoldDB" id="A0A8H7Z860"/>
<dbReference type="InterPro" id="IPR002563">
    <property type="entry name" value="Flavin_Rdtase-like_dom"/>
</dbReference>
<dbReference type="GO" id="GO:0042602">
    <property type="term" value="F:riboflavin reductase (NADPH) activity"/>
    <property type="evidence" value="ECO:0007669"/>
    <property type="project" value="TreeGrafter"/>
</dbReference>
<evidence type="ECO:0000313" key="4">
    <source>
        <dbReference type="Proteomes" id="UP000669133"/>
    </source>
</evidence>
<proteinExistence type="predicted"/>
<keyword evidence="4" id="KW-1185">Reference proteome</keyword>